<protein>
    <submittedName>
        <fullName evidence="1">Uncharacterized protein</fullName>
    </submittedName>
</protein>
<dbReference type="AlphaFoldDB" id="A0A131YDW6"/>
<reference evidence="1" key="1">
    <citation type="journal article" date="2016" name="Ticks Tick Borne Dis.">
        <title>De novo assembly and annotation of the salivary gland transcriptome of Rhipicephalus appendiculatus male and female ticks during blood feeding.</title>
        <authorList>
            <person name="de Castro M.H."/>
            <person name="de Klerk D."/>
            <person name="Pienaar R."/>
            <person name="Latif A.A."/>
            <person name="Rees D.J."/>
            <person name="Mans B.J."/>
        </authorList>
    </citation>
    <scope>NUCLEOTIDE SEQUENCE</scope>
    <source>
        <tissue evidence="1">Salivary glands</tissue>
    </source>
</reference>
<dbReference type="EMBL" id="GEDV01011450">
    <property type="protein sequence ID" value="JAP77107.1"/>
    <property type="molecule type" value="Transcribed_RNA"/>
</dbReference>
<sequence length="183" mass="21069">MQRRVTFIYLDTVQTRDIPFEADFFARVGLEFNGSRCTPGWYQDRSVLRVSVVRVKYTSAMSLCEHAGSVKGRGRPLNERLAQRNQWWLPHREIGDVDATAHPGSTFLAPRGAFRRHRGQFRCASRFTSSLVVHDRCSFRTRRVYASGGLMGARCLLLHALRGSFASVRWRSFAFLRFLRSHS</sequence>
<name>A0A131YDW6_RHIAP</name>
<organism evidence="1">
    <name type="scientific">Rhipicephalus appendiculatus</name>
    <name type="common">Brown ear tick</name>
    <dbReference type="NCBI Taxonomy" id="34631"/>
    <lineage>
        <taxon>Eukaryota</taxon>
        <taxon>Metazoa</taxon>
        <taxon>Ecdysozoa</taxon>
        <taxon>Arthropoda</taxon>
        <taxon>Chelicerata</taxon>
        <taxon>Arachnida</taxon>
        <taxon>Acari</taxon>
        <taxon>Parasitiformes</taxon>
        <taxon>Ixodida</taxon>
        <taxon>Ixodoidea</taxon>
        <taxon>Ixodidae</taxon>
        <taxon>Rhipicephalinae</taxon>
        <taxon>Rhipicephalus</taxon>
        <taxon>Rhipicephalus</taxon>
    </lineage>
</organism>
<accession>A0A131YDW6</accession>
<proteinExistence type="predicted"/>
<evidence type="ECO:0000313" key="1">
    <source>
        <dbReference type="EMBL" id="JAP77107.1"/>
    </source>
</evidence>